<keyword evidence="2" id="KW-0052">Apoplast</keyword>
<keyword evidence="3" id="KW-0964">Secreted</keyword>
<proteinExistence type="inferred from homology"/>
<dbReference type="PANTHER" id="PTHR31279">
    <property type="entry name" value="PROTEIN EXORDIUM-LIKE 5"/>
    <property type="match status" value="1"/>
</dbReference>
<keyword evidence="4 7" id="KW-0732">Signal</keyword>
<protein>
    <submittedName>
        <fullName evidence="8">Uncharacterized protein</fullName>
    </submittedName>
</protein>
<dbReference type="OrthoDB" id="1727082at2759"/>
<evidence type="ECO:0000256" key="3">
    <source>
        <dbReference type="ARBA" id="ARBA00022525"/>
    </source>
</evidence>
<evidence type="ECO:0000256" key="4">
    <source>
        <dbReference type="ARBA" id="ARBA00022729"/>
    </source>
</evidence>
<evidence type="ECO:0000256" key="2">
    <source>
        <dbReference type="ARBA" id="ARBA00022523"/>
    </source>
</evidence>
<feature type="signal peptide" evidence="7">
    <location>
        <begin position="1"/>
        <end position="35"/>
    </location>
</feature>
<comment type="subcellular location">
    <subcellularLocation>
        <location evidence="1">Secreted</location>
        <location evidence="1">Extracellular space</location>
        <location evidence="1">Apoplast</location>
    </subcellularLocation>
</comment>
<evidence type="ECO:0000256" key="6">
    <source>
        <dbReference type="SAM" id="MobiDB-lite"/>
    </source>
</evidence>
<sequence>MGGRKKPASSMTTLLIRLVLTVVALLGGAAPRCAALNPRMLFLVKPDPIVLRDHGGALLTGNLTVNLPFYSAARDRGRLRPLPLGLGRRASPGSGTAIVLDELISLGTGRGPLSLGNVTALARAVGHHRGAITAVLTAADVPVASFCVSRCGVHDHDRGGAQGRARYTYLWAGNAAQQCPGQCAWPFHRPTYGPQTPPLVPPNGDAGVDGMVVSLAALLAGTVTNPCHDEKETSVPEMWTSELPKKKK</sequence>
<accession>A0A811SET5</accession>
<reference evidence="8" key="1">
    <citation type="submission" date="2020-10" db="EMBL/GenBank/DDBJ databases">
        <authorList>
            <person name="Han B."/>
            <person name="Lu T."/>
            <person name="Zhao Q."/>
            <person name="Huang X."/>
            <person name="Zhao Y."/>
        </authorList>
    </citation>
    <scope>NUCLEOTIDE SEQUENCE</scope>
</reference>
<dbReference type="InterPro" id="IPR006766">
    <property type="entry name" value="EXORDIUM-like"/>
</dbReference>
<gene>
    <name evidence="8" type="ORF">NCGR_LOCUS63881</name>
</gene>
<comment type="caution">
    <text evidence="8">The sequence shown here is derived from an EMBL/GenBank/DDBJ whole genome shotgun (WGS) entry which is preliminary data.</text>
</comment>
<evidence type="ECO:0000256" key="7">
    <source>
        <dbReference type="SAM" id="SignalP"/>
    </source>
</evidence>
<keyword evidence="9" id="KW-1185">Reference proteome</keyword>
<evidence type="ECO:0000313" key="8">
    <source>
        <dbReference type="EMBL" id="CAD6339783.1"/>
    </source>
</evidence>
<comment type="similarity">
    <text evidence="5">Belongs to the EXORDIUM family.</text>
</comment>
<feature type="region of interest" description="Disordered" evidence="6">
    <location>
        <begin position="227"/>
        <end position="248"/>
    </location>
</feature>
<name>A0A811SET5_9POAL</name>
<feature type="chain" id="PRO_5032593249" evidence="7">
    <location>
        <begin position="36"/>
        <end position="248"/>
    </location>
</feature>
<dbReference type="Proteomes" id="UP000604825">
    <property type="component" value="Unassembled WGS sequence"/>
</dbReference>
<evidence type="ECO:0000256" key="5">
    <source>
        <dbReference type="ARBA" id="ARBA00023591"/>
    </source>
</evidence>
<evidence type="ECO:0000313" key="9">
    <source>
        <dbReference type="Proteomes" id="UP000604825"/>
    </source>
</evidence>
<evidence type="ECO:0000256" key="1">
    <source>
        <dbReference type="ARBA" id="ARBA00004271"/>
    </source>
</evidence>
<dbReference type="PANTHER" id="PTHR31279:SF19">
    <property type="entry name" value="OS06G0219900 PROTEIN"/>
    <property type="match status" value="1"/>
</dbReference>
<dbReference type="Pfam" id="PF04674">
    <property type="entry name" value="Phi_1"/>
    <property type="match status" value="1"/>
</dbReference>
<dbReference type="AlphaFoldDB" id="A0A811SET5"/>
<dbReference type="EMBL" id="CAJGYO010000019">
    <property type="protein sequence ID" value="CAD6339783.1"/>
    <property type="molecule type" value="Genomic_DNA"/>
</dbReference>
<organism evidence="8 9">
    <name type="scientific">Miscanthus lutarioriparius</name>
    <dbReference type="NCBI Taxonomy" id="422564"/>
    <lineage>
        <taxon>Eukaryota</taxon>
        <taxon>Viridiplantae</taxon>
        <taxon>Streptophyta</taxon>
        <taxon>Embryophyta</taxon>
        <taxon>Tracheophyta</taxon>
        <taxon>Spermatophyta</taxon>
        <taxon>Magnoliopsida</taxon>
        <taxon>Liliopsida</taxon>
        <taxon>Poales</taxon>
        <taxon>Poaceae</taxon>
        <taxon>PACMAD clade</taxon>
        <taxon>Panicoideae</taxon>
        <taxon>Andropogonodae</taxon>
        <taxon>Andropogoneae</taxon>
        <taxon>Saccharinae</taxon>
        <taxon>Miscanthus</taxon>
    </lineage>
</organism>
<dbReference type="GO" id="GO:0048046">
    <property type="term" value="C:apoplast"/>
    <property type="evidence" value="ECO:0007669"/>
    <property type="project" value="UniProtKB-SubCell"/>
</dbReference>